<dbReference type="AlphaFoldDB" id="A0A9W8UFW7"/>
<organism evidence="1 2">
    <name type="scientific">Akanthomyces muscarius</name>
    <name type="common">Entomopathogenic fungus</name>
    <name type="synonym">Lecanicillium muscarium</name>
    <dbReference type="NCBI Taxonomy" id="2231603"/>
    <lineage>
        <taxon>Eukaryota</taxon>
        <taxon>Fungi</taxon>
        <taxon>Dikarya</taxon>
        <taxon>Ascomycota</taxon>
        <taxon>Pezizomycotina</taxon>
        <taxon>Sordariomycetes</taxon>
        <taxon>Hypocreomycetidae</taxon>
        <taxon>Hypocreales</taxon>
        <taxon>Cordycipitaceae</taxon>
        <taxon>Akanthomyces</taxon>
    </lineage>
</organism>
<accession>A0A9W8UFW7</accession>
<dbReference type="Proteomes" id="UP001144673">
    <property type="component" value="Chromosome 2"/>
</dbReference>
<dbReference type="EMBL" id="JAJHUN010000011">
    <property type="protein sequence ID" value="KAJ4144286.1"/>
    <property type="molecule type" value="Genomic_DNA"/>
</dbReference>
<reference evidence="1" key="1">
    <citation type="journal article" date="2023" name="Access Microbiol">
        <title>De-novo genome assembly for Akanthomyces muscarius, a biocontrol agent of insect agricultural pests.</title>
        <authorList>
            <person name="Erdos Z."/>
            <person name="Studholme D.J."/>
            <person name="Raymond B."/>
            <person name="Sharma M."/>
        </authorList>
    </citation>
    <scope>NUCLEOTIDE SEQUENCE</scope>
    <source>
        <strain evidence="1">Ve6</strain>
    </source>
</reference>
<evidence type="ECO:0000313" key="1">
    <source>
        <dbReference type="EMBL" id="KAJ4144286.1"/>
    </source>
</evidence>
<comment type="caution">
    <text evidence="1">The sequence shown here is derived from an EMBL/GenBank/DDBJ whole genome shotgun (WGS) entry which is preliminary data.</text>
</comment>
<dbReference type="KEGG" id="amus:LMH87_003176"/>
<keyword evidence="2" id="KW-1185">Reference proteome</keyword>
<sequence length="88" mass="9969">MRQQPSLAADLTVCRHRLTRDKFEMQMRQIRGALGRWDGVPWRSGLHNFILWPWLDLILGADLAFAFDCVRGDRSATSTLSGRLAAAV</sequence>
<dbReference type="RefSeq" id="XP_056047956.1">
    <property type="nucleotide sequence ID" value="XM_056202962.1"/>
</dbReference>
<gene>
    <name evidence="1" type="ORF">LMH87_003176</name>
</gene>
<dbReference type="GeneID" id="80890335"/>
<proteinExistence type="predicted"/>
<evidence type="ECO:0000313" key="2">
    <source>
        <dbReference type="Proteomes" id="UP001144673"/>
    </source>
</evidence>
<name>A0A9W8UFW7_AKAMU</name>
<protein>
    <submittedName>
        <fullName evidence="1">Uncharacterized protein</fullName>
    </submittedName>
</protein>